<dbReference type="Pfam" id="PF00487">
    <property type="entry name" value="FA_desaturase"/>
    <property type="match status" value="1"/>
</dbReference>
<organism evidence="3 4">
    <name type="scientific">Compostibacter hankyongensis</name>
    <dbReference type="NCBI Taxonomy" id="1007089"/>
    <lineage>
        <taxon>Bacteria</taxon>
        <taxon>Pseudomonadati</taxon>
        <taxon>Bacteroidota</taxon>
        <taxon>Chitinophagia</taxon>
        <taxon>Chitinophagales</taxon>
        <taxon>Chitinophagaceae</taxon>
        <taxon>Compostibacter</taxon>
    </lineage>
</organism>
<feature type="transmembrane region" description="Helical" evidence="1">
    <location>
        <begin position="198"/>
        <end position="218"/>
    </location>
</feature>
<feature type="domain" description="Fatty acid desaturase" evidence="2">
    <location>
        <begin position="66"/>
        <end position="335"/>
    </location>
</feature>
<evidence type="ECO:0000259" key="2">
    <source>
        <dbReference type="Pfam" id="PF00487"/>
    </source>
</evidence>
<dbReference type="PANTHER" id="PTHR19353">
    <property type="entry name" value="FATTY ACID DESATURASE 2"/>
    <property type="match status" value="1"/>
</dbReference>
<dbReference type="InterPro" id="IPR005804">
    <property type="entry name" value="FA_desaturase_dom"/>
</dbReference>
<keyword evidence="1" id="KW-1133">Transmembrane helix</keyword>
<dbReference type="PIRSF" id="PIRSF015921">
    <property type="entry name" value="FA_sphinglp_des"/>
    <property type="match status" value="1"/>
</dbReference>
<keyword evidence="4" id="KW-1185">Reference proteome</keyword>
<dbReference type="EMBL" id="BAABFN010000004">
    <property type="protein sequence ID" value="GAA4310828.1"/>
    <property type="molecule type" value="Genomic_DNA"/>
</dbReference>
<keyword evidence="1" id="KW-0812">Transmembrane</keyword>
<dbReference type="PANTHER" id="PTHR19353:SF19">
    <property type="entry name" value="DELTA(5) FATTY ACID DESATURASE C-RELATED"/>
    <property type="match status" value="1"/>
</dbReference>
<protein>
    <submittedName>
        <fullName evidence="3">Acyl-CoA desaturase</fullName>
    </submittedName>
</protein>
<name>A0ABP8FTV5_9BACT</name>
<dbReference type="InterPro" id="IPR012171">
    <property type="entry name" value="Fatty_acid_desaturase"/>
</dbReference>
<gene>
    <name evidence="3" type="ORF">GCM10023143_19590</name>
</gene>
<proteinExistence type="predicted"/>
<evidence type="ECO:0000256" key="1">
    <source>
        <dbReference type="SAM" id="Phobius"/>
    </source>
</evidence>
<comment type="caution">
    <text evidence="3">The sequence shown here is derived from an EMBL/GenBank/DDBJ whole genome shotgun (WGS) entry which is preliminary data.</text>
</comment>
<dbReference type="Proteomes" id="UP001501207">
    <property type="component" value="Unassembled WGS sequence"/>
</dbReference>
<feature type="transmembrane region" description="Helical" evidence="1">
    <location>
        <begin position="62"/>
        <end position="82"/>
    </location>
</feature>
<sequence>MSQVKFNNRHKPFKEALDARVKNYFEQQHLKELGNTRLFIKTGILLTAGVVTYLVLLLLHPAFVPFLLLWVLMGLLLACIGFNVMHDAAHGSYSRNRKVNEILSYTLDMMGGSSFMWKIKHNVVHHTYTNIAGEDDDIAKHPVFRFSPQQKWYWFHRYQHIYGPVMYSFTSLSWILFSDFQKYFTRKIEATGVRKMNFWENAIFWGGKLLNVGVFLIVPSLVFGFVPALVGFMVMHGVLGVTLSFVFQMAHCVEDTRFPAPDPGSRRIENEWALHQVATTANFAMGSRTLSWLVGGLNFQIEHHLFPRISHVHYPQLSRLVQQTCREFNVPYQAYPTFGKALVSHLRHLRHMGSVR</sequence>
<feature type="transmembrane region" description="Helical" evidence="1">
    <location>
        <begin position="38"/>
        <end position="56"/>
    </location>
</feature>
<feature type="transmembrane region" description="Helical" evidence="1">
    <location>
        <begin position="224"/>
        <end position="247"/>
    </location>
</feature>
<reference evidence="4" key="1">
    <citation type="journal article" date="2019" name="Int. J. Syst. Evol. Microbiol.">
        <title>The Global Catalogue of Microorganisms (GCM) 10K type strain sequencing project: providing services to taxonomists for standard genome sequencing and annotation.</title>
        <authorList>
            <consortium name="The Broad Institute Genomics Platform"/>
            <consortium name="The Broad Institute Genome Sequencing Center for Infectious Disease"/>
            <person name="Wu L."/>
            <person name="Ma J."/>
        </authorList>
    </citation>
    <scope>NUCLEOTIDE SEQUENCE [LARGE SCALE GENOMIC DNA]</scope>
    <source>
        <strain evidence="4">JCM 17664</strain>
    </source>
</reference>
<evidence type="ECO:0000313" key="4">
    <source>
        <dbReference type="Proteomes" id="UP001501207"/>
    </source>
</evidence>
<dbReference type="CDD" id="cd03506">
    <property type="entry name" value="Delta6-FADS-like"/>
    <property type="match status" value="1"/>
</dbReference>
<evidence type="ECO:0000313" key="3">
    <source>
        <dbReference type="EMBL" id="GAA4310828.1"/>
    </source>
</evidence>
<accession>A0ABP8FTV5</accession>
<dbReference type="RefSeq" id="WP_344978703.1">
    <property type="nucleotide sequence ID" value="NZ_BAABFN010000004.1"/>
</dbReference>
<keyword evidence="1" id="KW-0472">Membrane</keyword>